<proteinExistence type="predicted"/>
<accession>A0ABN0XBI8</accession>
<evidence type="ECO:0000259" key="2">
    <source>
        <dbReference type="Pfam" id="PF17680"/>
    </source>
</evidence>
<evidence type="ECO:0000313" key="4">
    <source>
        <dbReference type="Proteomes" id="UP001501757"/>
    </source>
</evidence>
<keyword evidence="1" id="KW-0732">Signal</keyword>
<dbReference type="InterPro" id="IPR041215">
    <property type="entry name" value="FlgO_dom"/>
</dbReference>
<reference evidence="3 4" key="1">
    <citation type="journal article" date="2019" name="Int. J. Syst. Evol. Microbiol.">
        <title>The Global Catalogue of Microorganisms (GCM) 10K type strain sequencing project: providing services to taxonomists for standard genome sequencing and annotation.</title>
        <authorList>
            <consortium name="The Broad Institute Genomics Platform"/>
            <consortium name="The Broad Institute Genome Sequencing Center for Infectious Disease"/>
            <person name="Wu L."/>
            <person name="Ma J."/>
        </authorList>
    </citation>
    <scope>NUCLEOTIDE SEQUENCE [LARGE SCALE GENOMIC DNA]</scope>
    <source>
        <strain evidence="3 4">JCM 13378</strain>
    </source>
</reference>
<dbReference type="Proteomes" id="UP001501757">
    <property type="component" value="Unassembled WGS sequence"/>
</dbReference>
<comment type="caution">
    <text evidence="3">The sequence shown here is derived from an EMBL/GenBank/DDBJ whole genome shotgun (WGS) entry which is preliminary data.</text>
</comment>
<sequence length="185" mass="20709">MKVTAFFLCLFLTSIVLATESPETSNEHWASQGQRYVPEHHYKRLADYVEQMVLSMDDNALSQSNEGIVVASFVDLDESLTHTSMLGNQLAEQFMQQLRKQGYSVTESKATGRVTITERGDIVYSRDNRTLRQGEYCCVLSGTLVYSPVGIEVNSRLFDLQSQAVLASASTVIPYFVVSHLGRLE</sequence>
<feature type="domain" description="FlgO" evidence="2">
    <location>
        <begin position="50"/>
        <end position="177"/>
    </location>
</feature>
<feature type="signal peptide" evidence="1">
    <location>
        <begin position="1"/>
        <end position="18"/>
    </location>
</feature>
<dbReference type="EMBL" id="BAAAEI010000014">
    <property type="protein sequence ID" value="GAA0360095.1"/>
    <property type="molecule type" value="Genomic_DNA"/>
</dbReference>
<organism evidence="3 4">
    <name type="scientific">Bowmanella denitrificans</name>
    <dbReference type="NCBI Taxonomy" id="366582"/>
    <lineage>
        <taxon>Bacteria</taxon>
        <taxon>Pseudomonadati</taxon>
        <taxon>Pseudomonadota</taxon>
        <taxon>Gammaproteobacteria</taxon>
        <taxon>Alteromonadales</taxon>
        <taxon>Alteromonadaceae</taxon>
        <taxon>Bowmanella</taxon>
    </lineage>
</organism>
<gene>
    <name evidence="3" type="ORF">GCM10009092_25390</name>
</gene>
<feature type="chain" id="PRO_5045117282" description="FlgO domain-containing protein" evidence="1">
    <location>
        <begin position="19"/>
        <end position="185"/>
    </location>
</feature>
<protein>
    <recommendedName>
        <fullName evidence="2">FlgO domain-containing protein</fullName>
    </recommendedName>
</protein>
<dbReference type="Pfam" id="PF17680">
    <property type="entry name" value="FlgO"/>
    <property type="match status" value="1"/>
</dbReference>
<evidence type="ECO:0000313" key="3">
    <source>
        <dbReference type="EMBL" id="GAA0360095.1"/>
    </source>
</evidence>
<keyword evidence="4" id="KW-1185">Reference proteome</keyword>
<evidence type="ECO:0000256" key="1">
    <source>
        <dbReference type="SAM" id="SignalP"/>
    </source>
</evidence>
<name>A0ABN0XBI8_9ALTE</name>